<name>A0A7R9K7I4_TIMGE</name>
<dbReference type="EMBL" id="OE845728">
    <property type="protein sequence ID" value="CAD7608161.1"/>
    <property type="molecule type" value="Genomic_DNA"/>
</dbReference>
<organism evidence="2">
    <name type="scientific">Timema genevievae</name>
    <name type="common">Walking stick</name>
    <dbReference type="NCBI Taxonomy" id="629358"/>
    <lineage>
        <taxon>Eukaryota</taxon>
        <taxon>Metazoa</taxon>
        <taxon>Ecdysozoa</taxon>
        <taxon>Arthropoda</taxon>
        <taxon>Hexapoda</taxon>
        <taxon>Insecta</taxon>
        <taxon>Pterygota</taxon>
        <taxon>Neoptera</taxon>
        <taxon>Polyneoptera</taxon>
        <taxon>Phasmatodea</taxon>
        <taxon>Timematodea</taxon>
        <taxon>Timematoidea</taxon>
        <taxon>Timematidae</taxon>
        <taxon>Timema</taxon>
    </lineage>
</organism>
<accession>A0A7R9K7I4</accession>
<sequence>MLAHLSVSQTGRPGDYNLTLYKFLDGNGARLIEFVACGSKPQVSRRFLSADIKSQDDVNIHVKMVLGQDLFLQHKPVLDLNETRTVPSPFMYPPWTLLLTEDTNKRRASVEECVEECKGVMYRVPILRYSSETWGMKDRIQDRSDKDGQDREGEIEGVWTCEEDGRGEDVRNGGSGKEAKRKTQRQVDKGSVQRNGGTVLVIVPMMTVQDCTGIVPMMTVQDCTGIVPMMTVQDCTNIVPMMTVQDCTGIVPMMTVHDCTGLVSMKTIIARQGPGYTRVRRSQVLDKVHTTLEFRRSQVLDKVHNTLESGGPRVVPSQHPSLSGTKLGKFSKLLPDSASASDPHPSLVEIVRCSSESQAGMDGTLERRLS</sequence>
<protein>
    <submittedName>
        <fullName evidence="2">Uncharacterized protein</fullName>
    </submittedName>
</protein>
<feature type="region of interest" description="Disordered" evidence="1">
    <location>
        <begin position="307"/>
        <end position="327"/>
    </location>
</feature>
<evidence type="ECO:0000256" key="1">
    <source>
        <dbReference type="SAM" id="MobiDB-lite"/>
    </source>
</evidence>
<reference evidence="2" key="1">
    <citation type="submission" date="2020-11" db="EMBL/GenBank/DDBJ databases">
        <authorList>
            <person name="Tran Van P."/>
        </authorList>
    </citation>
    <scope>NUCLEOTIDE SEQUENCE</scope>
</reference>
<proteinExistence type="predicted"/>
<feature type="region of interest" description="Disordered" evidence="1">
    <location>
        <begin position="140"/>
        <end position="191"/>
    </location>
</feature>
<evidence type="ECO:0000313" key="2">
    <source>
        <dbReference type="EMBL" id="CAD7608161.1"/>
    </source>
</evidence>
<dbReference type="AlphaFoldDB" id="A0A7R9K7I4"/>
<gene>
    <name evidence="2" type="ORF">TGEB3V08_LOCUS10316</name>
</gene>
<feature type="compositionally biased region" description="Basic and acidic residues" evidence="1">
    <location>
        <begin position="140"/>
        <end position="154"/>
    </location>
</feature>